<gene>
    <name evidence="2" type="ORF">SAMN05660866_00249</name>
</gene>
<protein>
    <recommendedName>
        <fullName evidence="4">DUF4861 domain-containing protein</fullName>
    </recommendedName>
</protein>
<dbReference type="InterPro" id="IPR032342">
    <property type="entry name" value="DUF4861"/>
</dbReference>
<dbReference type="PROSITE" id="PS51257">
    <property type="entry name" value="PROKAR_LIPOPROTEIN"/>
    <property type="match status" value="1"/>
</dbReference>
<proteinExistence type="predicted"/>
<dbReference type="AlphaFoldDB" id="A0A1T4ZTX7"/>
<dbReference type="RefSeq" id="WP_079510585.1">
    <property type="nucleotide sequence ID" value="NZ_FUYL01000001.1"/>
</dbReference>
<name>A0A1T4ZTX7_9FLAO</name>
<organism evidence="2 3">
    <name type="scientific">Maribacter arcticus</name>
    <dbReference type="NCBI Taxonomy" id="561365"/>
    <lineage>
        <taxon>Bacteria</taxon>
        <taxon>Pseudomonadati</taxon>
        <taxon>Bacteroidota</taxon>
        <taxon>Flavobacteriia</taxon>
        <taxon>Flavobacteriales</taxon>
        <taxon>Flavobacteriaceae</taxon>
        <taxon>Maribacter</taxon>
    </lineage>
</organism>
<reference evidence="3" key="1">
    <citation type="submission" date="2017-02" db="EMBL/GenBank/DDBJ databases">
        <authorList>
            <person name="Varghese N."/>
            <person name="Submissions S."/>
        </authorList>
    </citation>
    <scope>NUCLEOTIDE SEQUENCE [LARGE SCALE GENOMIC DNA]</scope>
    <source>
        <strain evidence="3">DSM 23546</strain>
    </source>
</reference>
<evidence type="ECO:0008006" key="4">
    <source>
        <dbReference type="Google" id="ProtNLM"/>
    </source>
</evidence>
<keyword evidence="1" id="KW-0732">Signal</keyword>
<dbReference type="EMBL" id="FUYL01000001">
    <property type="protein sequence ID" value="SKB25773.1"/>
    <property type="molecule type" value="Genomic_DNA"/>
</dbReference>
<dbReference type="STRING" id="561365.SAMN05660866_00249"/>
<evidence type="ECO:0000313" key="3">
    <source>
        <dbReference type="Proteomes" id="UP000190339"/>
    </source>
</evidence>
<sequence>MKIAFPLLSLFFILSCGKNAETIITVKNSLSTYRQFETVTINLEELKLSGGNESIFIEDIETGQQLISQIVDENDDGKFDVLLFQPEMPANSERKFYIRTGKISQESDSIAACYSRFVPERTDDYAWENNRVAFRTYGPRAQEMIESNIKGGTLSSGIDAWLKRVEYPIINKWYKKETSSTGSYHEDTGEGLDNFHVGMSRGVGGIAKKADSTYYISKNFTTWKTLFNGPIRTSFILEYASWDASGKKISEKKKISLDYGSNLSKFEITIKGTDTISAGLTLHEQDGEIAINKDYGWVSYWEPHGDSQLGTGIVVPNNAMVGYEHYVTNIQDASNLFAHISIEDSMITYYAGFGWKKSGQFQNKTKWNEYLQHFSEGLKNPLLVRVQ</sequence>
<keyword evidence="3" id="KW-1185">Reference proteome</keyword>
<dbReference type="OrthoDB" id="9800230at2"/>
<evidence type="ECO:0000313" key="2">
    <source>
        <dbReference type="EMBL" id="SKB25773.1"/>
    </source>
</evidence>
<feature type="chain" id="PRO_5012301306" description="DUF4861 domain-containing protein" evidence="1">
    <location>
        <begin position="21"/>
        <end position="387"/>
    </location>
</feature>
<dbReference type="Pfam" id="PF16153">
    <property type="entry name" value="DUF4861"/>
    <property type="match status" value="1"/>
</dbReference>
<feature type="signal peptide" evidence="1">
    <location>
        <begin position="1"/>
        <end position="20"/>
    </location>
</feature>
<evidence type="ECO:0000256" key="1">
    <source>
        <dbReference type="SAM" id="SignalP"/>
    </source>
</evidence>
<accession>A0A1T4ZTX7</accession>
<dbReference type="Proteomes" id="UP000190339">
    <property type="component" value="Unassembled WGS sequence"/>
</dbReference>